<keyword evidence="3" id="KW-1185">Reference proteome</keyword>
<evidence type="ECO:0000313" key="2">
    <source>
        <dbReference type="EMBL" id="ASR49289.1"/>
    </source>
</evidence>
<name>A0A222WRT2_9BACL</name>
<proteinExistence type="predicted"/>
<dbReference type="InterPro" id="IPR029058">
    <property type="entry name" value="AB_hydrolase_fold"/>
</dbReference>
<dbReference type="STRING" id="172713.GCA_001705305_00336"/>
<dbReference type="OrthoDB" id="115291at2"/>
<sequence>MISMDKKSDTVIVVLHEIYGINQHMQHMCKLLSDQGYDVICPDLLGRETPFDYSQEEAAYLNFMENVGFAHASSQIKSLLLSIRDRYKKICIVGFSIGATIAWLCSEEKGIDGIVGFYGSRIRNYLELTPQCPTLLFFPQEEPSFDVDELISTLDHHHNVSAYQCNGQHGFSDPYSSRYHVHSAQKTLNEMLEFFREKVTIHE</sequence>
<dbReference type="InterPro" id="IPR051049">
    <property type="entry name" value="Dienelactone_hydrolase-like"/>
</dbReference>
<dbReference type="AlphaFoldDB" id="A0A222WRT2"/>
<organism evidence="2 3">
    <name type="scientific">Paenibacillus kribbensis</name>
    <dbReference type="NCBI Taxonomy" id="172713"/>
    <lineage>
        <taxon>Bacteria</taxon>
        <taxon>Bacillati</taxon>
        <taxon>Bacillota</taxon>
        <taxon>Bacilli</taxon>
        <taxon>Bacillales</taxon>
        <taxon>Paenibacillaceae</taxon>
        <taxon>Paenibacillus</taxon>
    </lineage>
</organism>
<dbReference type="PANTHER" id="PTHR46623:SF6">
    <property type="entry name" value="ALPHA_BETA-HYDROLASES SUPERFAMILY PROTEIN"/>
    <property type="match status" value="1"/>
</dbReference>
<feature type="domain" description="Dienelactone hydrolase" evidence="1">
    <location>
        <begin position="8"/>
        <end position="197"/>
    </location>
</feature>
<dbReference type="Proteomes" id="UP000214666">
    <property type="component" value="Chromosome"/>
</dbReference>
<dbReference type="InterPro" id="IPR002925">
    <property type="entry name" value="Dienelactn_hydro"/>
</dbReference>
<reference evidence="2 3" key="1">
    <citation type="submission" date="2017-03" db="EMBL/GenBank/DDBJ databases">
        <title>Complete genome sequence of Paenibacillus Kribbensis producing bioflocculants.</title>
        <authorList>
            <person name="Lee H.-G."/>
            <person name="Oh H.-M."/>
        </authorList>
    </citation>
    <scope>NUCLEOTIDE SEQUENCE [LARGE SCALE GENOMIC DNA]</scope>
    <source>
        <strain evidence="2 3">AM49</strain>
    </source>
</reference>
<accession>A0A222WRT2</accession>
<evidence type="ECO:0000259" key="1">
    <source>
        <dbReference type="Pfam" id="PF01738"/>
    </source>
</evidence>
<dbReference type="RefSeq" id="WP_094156504.1">
    <property type="nucleotide sequence ID" value="NZ_CP020028.1"/>
</dbReference>
<dbReference type="GO" id="GO:0016787">
    <property type="term" value="F:hydrolase activity"/>
    <property type="evidence" value="ECO:0007669"/>
    <property type="project" value="InterPro"/>
</dbReference>
<dbReference type="Pfam" id="PF01738">
    <property type="entry name" value="DLH"/>
    <property type="match status" value="1"/>
</dbReference>
<dbReference type="KEGG" id="pkb:B4V02_22570"/>
<dbReference type="PANTHER" id="PTHR46623">
    <property type="entry name" value="CARBOXYMETHYLENEBUTENOLIDASE-RELATED"/>
    <property type="match status" value="1"/>
</dbReference>
<dbReference type="SUPFAM" id="SSF53474">
    <property type="entry name" value="alpha/beta-Hydrolases"/>
    <property type="match status" value="1"/>
</dbReference>
<evidence type="ECO:0000313" key="3">
    <source>
        <dbReference type="Proteomes" id="UP000214666"/>
    </source>
</evidence>
<protein>
    <recommendedName>
        <fullName evidence="1">Dienelactone hydrolase domain-containing protein</fullName>
    </recommendedName>
</protein>
<dbReference type="EMBL" id="CP020028">
    <property type="protein sequence ID" value="ASR49289.1"/>
    <property type="molecule type" value="Genomic_DNA"/>
</dbReference>
<dbReference type="Gene3D" id="3.40.50.1820">
    <property type="entry name" value="alpha/beta hydrolase"/>
    <property type="match status" value="1"/>
</dbReference>
<gene>
    <name evidence="2" type="ORF">B4V02_22570</name>
</gene>